<accession>A0AAW9S3D0</accession>
<dbReference type="Proteomes" id="UP001403385">
    <property type="component" value="Unassembled WGS sequence"/>
</dbReference>
<dbReference type="EMBL" id="JBDKWZ010000004">
    <property type="protein sequence ID" value="MEN7548077.1"/>
    <property type="molecule type" value="Genomic_DNA"/>
</dbReference>
<dbReference type="AlphaFoldDB" id="A0AAW9S3D0"/>
<keyword evidence="2" id="KW-1185">Reference proteome</keyword>
<dbReference type="PROSITE" id="PS51257">
    <property type="entry name" value="PROKAR_LIPOPROTEIN"/>
    <property type="match status" value="1"/>
</dbReference>
<comment type="caution">
    <text evidence="1">The sequence shown here is derived from an EMBL/GenBank/DDBJ whole genome shotgun (WGS) entry which is preliminary data.</text>
</comment>
<gene>
    <name evidence="1" type="ORF">AAG747_09155</name>
</gene>
<protein>
    <submittedName>
        <fullName evidence="1">DUF4998 domain-containing protein</fullName>
    </submittedName>
</protein>
<proteinExistence type="predicted"/>
<evidence type="ECO:0000313" key="1">
    <source>
        <dbReference type="EMBL" id="MEN7548077.1"/>
    </source>
</evidence>
<reference evidence="1 2" key="1">
    <citation type="submission" date="2024-04" db="EMBL/GenBank/DDBJ databases">
        <title>Novel genus in family Flammeovirgaceae.</title>
        <authorList>
            <person name="Nguyen T.H."/>
            <person name="Vuong T.Q."/>
            <person name="Le H."/>
            <person name="Kim S.-G."/>
        </authorList>
    </citation>
    <scope>NUCLEOTIDE SEQUENCE [LARGE SCALE GENOMIC DNA]</scope>
    <source>
        <strain evidence="1 2">JCM 23209</strain>
    </source>
</reference>
<name>A0AAW9S3D0_9BACT</name>
<dbReference type="RefSeq" id="WP_346820859.1">
    <property type="nucleotide sequence ID" value="NZ_JBDKWZ010000004.1"/>
</dbReference>
<evidence type="ECO:0000313" key="2">
    <source>
        <dbReference type="Proteomes" id="UP001403385"/>
    </source>
</evidence>
<dbReference type="Pfam" id="PF16389">
    <property type="entry name" value="DUF4998"/>
    <property type="match status" value="1"/>
</dbReference>
<sequence>MNQNLLRIGMWLMLFTGACTGMHENYEPYITEGETIYTPRPLDVHVNPGRERVAIEWKMTGTGNVDNAVVLCGEKVIMATIEGLEDTLKTLVIPELEEGSYFFKVRTGNNQGDSSLWSDEITGTVYGSKYEAGLRNRKVLNMETTSEAVIIHWLSPAKSLLECILTFEDAEGNFHELVVPASQSQTSIDSYKTGGTVRYHSLYLPEPSAIDTFASTVGTFTFPE</sequence>
<organism evidence="1 2">
    <name type="scientific">Rapidithrix thailandica</name>
    <dbReference type="NCBI Taxonomy" id="413964"/>
    <lineage>
        <taxon>Bacteria</taxon>
        <taxon>Pseudomonadati</taxon>
        <taxon>Bacteroidota</taxon>
        <taxon>Cytophagia</taxon>
        <taxon>Cytophagales</taxon>
        <taxon>Flammeovirgaceae</taxon>
        <taxon>Rapidithrix</taxon>
    </lineage>
</organism>